<sequence>MLGAKSQGRFSVHSCYEWMRRERPVAVGAAQKWKEIWSFKFPLKVKAFTWLVYLHRILTKEYRAKWVPDLDKTCIMCGSASESIEHLFILCPMARRVWDWLQLATGLDVNFQSLEEMWEAGRRLCTPGDKSVKAKISQSFVPAVVWSIWISRNMALFRACPPYAENIWEEVGHLIFSAHHQPNPKYIKTLSNPRNPKSLTPLTPLTVNHPLPPGRPALAFFLAVIFLFVQTFDIDDPKEDLLYRASVWKNCRNSHMQRYNVKMIREILDSLCPEQVLMS</sequence>
<gene>
    <name evidence="2" type="ORF">QJS10_CPA08g01101</name>
</gene>
<dbReference type="Proteomes" id="UP001180020">
    <property type="component" value="Unassembled WGS sequence"/>
</dbReference>
<comment type="caution">
    <text evidence="2">The sequence shown here is derived from an EMBL/GenBank/DDBJ whole genome shotgun (WGS) entry which is preliminary data.</text>
</comment>
<evidence type="ECO:0000313" key="2">
    <source>
        <dbReference type="EMBL" id="KAK1310845.1"/>
    </source>
</evidence>
<reference evidence="2" key="1">
    <citation type="journal article" date="2023" name="Nat. Commun.">
        <title>Diploid and tetraploid genomes of Acorus and the evolution of monocots.</title>
        <authorList>
            <person name="Ma L."/>
            <person name="Liu K.W."/>
            <person name="Li Z."/>
            <person name="Hsiao Y.Y."/>
            <person name="Qi Y."/>
            <person name="Fu T."/>
            <person name="Tang G.D."/>
            <person name="Zhang D."/>
            <person name="Sun W.H."/>
            <person name="Liu D.K."/>
            <person name="Li Y."/>
            <person name="Chen G.Z."/>
            <person name="Liu X.D."/>
            <person name="Liao X.Y."/>
            <person name="Jiang Y.T."/>
            <person name="Yu X."/>
            <person name="Hao Y."/>
            <person name="Huang J."/>
            <person name="Zhao X.W."/>
            <person name="Ke S."/>
            <person name="Chen Y.Y."/>
            <person name="Wu W.L."/>
            <person name="Hsu J.L."/>
            <person name="Lin Y.F."/>
            <person name="Huang M.D."/>
            <person name="Li C.Y."/>
            <person name="Huang L."/>
            <person name="Wang Z.W."/>
            <person name="Zhao X."/>
            <person name="Zhong W.Y."/>
            <person name="Peng D.H."/>
            <person name="Ahmad S."/>
            <person name="Lan S."/>
            <person name="Zhang J.S."/>
            <person name="Tsai W.C."/>
            <person name="Van de Peer Y."/>
            <person name="Liu Z.J."/>
        </authorList>
    </citation>
    <scope>NUCLEOTIDE SEQUENCE</scope>
    <source>
        <strain evidence="2">CP</strain>
    </source>
</reference>
<organism evidence="2 3">
    <name type="scientific">Acorus calamus</name>
    <name type="common">Sweet flag</name>
    <dbReference type="NCBI Taxonomy" id="4465"/>
    <lineage>
        <taxon>Eukaryota</taxon>
        <taxon>Viridiplantae</taxon>
        <taxon>Streptophyta</taxon>
        <taxon>Embryophyta</taxon>
        <taxon>Tracheophyta</taxon>
        <taxon>Spermatophyta</taxon>
        <taxon>Magnoliopsida</taxon>
        <taxon>Liliopsida</taxon>
        <taxon>Acoraceae</taxon>
        <taxon>Acorus</taxon>
    </lineage>
</organism>
<dbReference type="Pfam" id="PF13966">
    <property type="entry name" value="zf-RVT"/>
    <property type="match status" value="1"/>
</dbReference>
<keyword evidence="3" id="KW-1185">Reference proteome</keyword>
<evidence type="ECO:0000313" key="3">
    <source>
        <dbReference type="Proteomes" id="UP001180020"/>
    </source>
</evidence>
<dbReference type="InterPro" id="IPR026960">
    <property type="entry name" value="RVT-Znf"/>
</dbReference>
<name>A0AAV9EDH5_ACOCL</name>
<dbReference type="AlphaFoldDB" id="A0AAV9EDH5"/>
<feature type="domain" description="Reverse transcriptase zinc-binding" evidence="1">
    <location>
        <begin position="10"/>
        <end position="98"/>
    </location>
</feature>
<protein>
    <recommendedName>
        <fullName evidence="1">Reverse transcriptase zinc-binding domain-containing protein</fullName>
    </recommendedName>
</protein>
<accession>A0AAV9EDH5</accession>
<proteinExistence type="predicted"/>
<reference evidence="2" key="2">
    <citation type="submission" date="2023-06" db="EMBL/GenBank/DDBJ databases">
        <authorList>
            <person name="Ma L."/>
            <person name="Liu K.-W."/>
            <person name="Li Z."/>
            <person name="Hsiao Y.-Y."/>
            <person name="Qi Y."/>
            <person name="Fu T."/>
            <person name="Tang G."/>
            <person name="Zhang D."/>
            <person name="Sun W.-H."/>
            <person name="Liu D.-K."/>
            <person name="Li Y."/>
            <person name="Chen G.-Z."/>
            <person name="Liu X.-D."/>
            <person name="Liao X.-Y."/>
            <person name="Jiang Y.-T."/>
            <person name="Yu X."/>
            <person name="Hao Y."/>
            <person name="Huang J."/>
            <person name="Zhao X.-W."/>
            <person name="Ke S."/>
            <person name="Chen Y.-Y."/>
            <person name="Wu W.-L."/>
            <person name="Hsu J.-L."/>
            <person name="Lin Y.-F."/>
            <person name="Huang M.-D."/>
            <person name="Li C.-Y."/>
            <person name="Huang L."/>
            <person name="Wang Z.-W."/>
            <person name="Zhao X."/>
            <person name="Zhong W.-Y."/>
            <person name="Peng D.-H."/>
            <person name="Ahmad S."/>
            <person name="Lan S."/>
            <person name="Zhang J.-S."/>
            <person name="Tsai W.-C."/>
            <person name="Van De Peer Y."/>
            <person name="Liu Z.-J."/>
        </authorList>
    </citation>
    <scope>NUCLEOTIDE SEQUENCE</scope>
    <source>
        <strain evidence="2">CP</strain>
        <tissue evidence="2">Leaves</tissue>
    </source>
</reference>
<dbReference type="EMBL" id="JAUJYO010000008">
    <property type="protein sequence ID" value="KAK1310845.1"/>
    <property type="molecule type" value="Genomic_DNA"/>
</dbReference>
<evidence type="ECO:0000259" key="1">
    <source>
        <dbReference type="Pfam" id="PF13966"/>
    </source>
</evidence>